<organism evidence="2 3">
    <name type="scientific">Pleodorina starrii</name>
    <dbReference type="NCBI Taxonomy" id="330485"/>
    <lineage>
        <taxon>Eukaryota</taxon>
        <taxon>Viridiplantae</taxon>
        <taxon>Chlorophyta</taxon>
        <taxon>core chlorophytes</taxon>
        <taxon>Chlorophyceae</taxon>
        <taxon>CS clade</taxon>
        <taxon>Chlamydomonadales</taxon>
        <taxon>Volvocaceae</taxon>
        <taxon>Pleodorina</taxon>
    </lineage>
</organism>
<feature type="region of interest" description="Disordered" evidence="1">
    <location>
        <begin position="1"/>
        <end position="33"/>
    </location>
</feature>
<proteinExistence type="predicted"/>
<keyword evidence="3" id="KW-1185">Reference proteome</keyword>
<accession>A0A9W6F9T2</accession>
<evidence type="ECO:0000313" key="3">
    <source>
        <dbReference type="Proteomes" id="UP001165080"/>
    </source>
</evidence>
<feature type="region of interest" description="Disordered" evidence="1">
    <location>
        <begin position="92"/>
        <end position="119"/>
    </location>
</feature>
<protein>
    <submittedName>
        <fullName evidence="2">Uncharacterized protein</fullName>
    </submittedName>
</protein>
<evidence type="ECO:0000313" key="2">
    <source>
        <dbReference type="EMBL" id="GLC60946.1"/>
    </source>
</evidence>
<name>A0A9W6F9T2_9CHLO</name>
<gene>
    <name evidence="2" type="primary">PLESTBF000845</name>
    <name evidence="2" type="ORF">PLESTB_001698500</name>
</gene>
<sequence>MTSAAAGHTDNGAIAGVGRLPHTTAPLPHAASVPPLRCLLHYPPCRSRSRAESCARHSSGGAAAPKPGARGRALRLSLPLLPRGAGMCERARRMLDREGPVAGSQQQQQQQKQQKHEKQ</sequence>
<comment type="caution">
    <text evidence="2">The sequence shown here is derived from an EMBL/GenBank/DDBJ whole genome shotgun (WGS) entry which is preliminary data.</text>
</comment>
<feature type="compositionally biased region" description="Low complexity" evidence="1">
    <location>
        <begin position="56"/>
        <end position="71"/>
    </location>
</feature>
<dbReference type="Proteomes" id="UP001165080">
    <property type="component" value="Unassembled WGS sequence"/>
</dbReference>
<evidence type="ECO:0000256" key="1">
    <source>
        <dbReference type="SAM" id="MobiDB-lite"/>
    </source>
</evidence>
<reference evidence="2 3" key="1">
    <citation type="journal article" date="2023" name="Commun. Biol.">
        <title>Reorganization of the ancestral sex-determining regions during the evolution of trioecy in Pleodorina starrii.</title>
        <authorList>
            <person name="Takahashi K."/>
            <person name="Suzuki S."/>
            <person name="Kawai-Toyooka H."/>
            <person name="Yamamoto K."/>
            <person name="Hamaji T."/>
            <person name="Ootsuki R."/>
            <person name="Yamaguchi H."/>
            <person name="Kawachi M."/>
            <person name="Higashiyama T."/>
            <person name="Nozaki H."/>
        </authorList>
    </citation>
    <scope>NUCLEOTIDE SEQUENCE [LARGE SCALE GENOMIC DNA]</scope>
    <source>
        <strain evidence="2 3">NIES-4479</strain>
    </source>
</reference>
<dbReference type="AlphaFoldDB" id="A0A9W6F9T2"/>
<dbReference type="EMBL" id="BRXU01000040">
    <property type="protein sequence ID" value="GLC60946.1"/>
    <property type="molecule type" value="Genomic_DNA"/>
</dbReference>
<feature type="region of interest" description="Disordered" evidence="1">
    <location>
        <begin position="49"/>
        <end position="71"/>
    </location>
</feature>